<sequence>MDVLPFLVQSSGQVMLNDGCVHALLAGQPYAAITWCLRSAICGDDGTRKSTNHQLVMITHPVATGRMEAKIAKENT</sequence>
<organism evidence="1 2">
    <name type="scientific">Arthrobacter psychrolactophilus</name>
    <dbReference type="NCBI Taxonomy" id="92442"/>
    <lineage>
        <taxon>Bacteria</taxon>
        <taxon>Bacillati</taxon>
        <taxon>Actinomycetota</taxon>
        <taxon>Actinomycetes</taxon>
        <taxon>Micrococcales</taxon>
        <taxon>Micrococcaceae</taxon>
        <taxon>Arthrobacter</taxon>
    </lineage>
</organism>
<dbReference type="Proteomes" id="UP000247980">
    <property type="component" value="Unassembled WGS sequence"/>
</dbReference>
<accession>A0A2V5IPT2</accession>
<name>A0A2V5IPT2_9MICC</name>
<gene>
    <name evidence="1" type="ORF">CVS30_12595</name>
</gene>
<dbReference type="EMBL" id="QJVC01000013">
    <property type="protein sequence ID" value="PYI38051.1"/>
    <property type="molecule type" value="Genomic_DNA"/>
</dbReference>
<evidence type="ECO:0000313" key="2">
    <source>
        <dbReference type="Proteomes" id="UP000247980"/>
    </source>
</evidence>
<comment type="caution">
    <text evidence="1">The sequence shown here is derived from an EMBL/GenBank/DDBJ whole genome shotgun (WGS) entry which is preliminary data.</text>
</comment>
<keyword evidence="2" id="KW-1185">Reference proteome</keyword>
<dbReference type="AlphaFoldDB" id="A0A2V5IPT2"/>
<proteinExistence type="predicted"/>
<protein>
    <submittedName>
        <fullName evidence="1">Uncharacterized protein</fullName>
    </submittedName>
</protein>
<evidence type="ECO:0000313" key="1">
    <source>
        <dbReference type="EMBL" id="PYI38051.1"/>
    </source>
</evidence>
<reference evidence="1 2" key="1">
    <citation type="submission" date="2018-05" db="EMBL/GenBank/DDBJ databases">
        <title>Genetic diversity of glacier-inhabiting Cryobacterium bacteria in China and description of Cryobacterium mengkeensis sp. nov. and Arthrobacter glacialis sp. nov.</title>
        <authorList>
            <person name="Liu Q."/>
            <person name="Xin Y.-H."/>
        </authorList>
    </citation>
    <scope>NUCLEOTIDE SEQUENCE [LARGE SCALE GENOMIC DNA]</scope>
    <source>
        <strain evidence="1 2">B7</strain>
    </source>
</reference>